<dbReference type="InterPro" id="IPR013517">
    <property type="entry name" value="FG-GAP"/>
</dbReference>
<evidence type="ECO:0000256" key="2">
    <source>
        <dbReference type="SAM" id="MobiDB-lite"/>
    </source>
</evidence>
<dbReference type="Gene3D" id="3.40.50.1110">
    <property type="entry name" value="SGNH hydrolase"/>
    <property type="match status" value="1"/>
</dbReference>
<dbReference type="SUPFAM" id="SSF52266">
    <property type="entry name" value="SGNH hydrolase"/>
    <property type="match status" value="1"/>
</dbReference>
<dbReference type="Proteomes" id="UP000050424">
    <property type="component" value="Unassembled WGS sequence"/>
</dbReference>
<keyword evidence="5" id="KW-1185">Reference proteome</keyword>
<keyword evidence="1" id="KW-0732">Signal</keyword>
<dbReference type="PANTHER" id="PTHR30383">
    <property type="entry name" value="THIOESTERASE 1/PROTEASE 1/LYSOPHOSPHOLIPASE L1"/>
    <property type="match status" value="1"/>
</dbReference>
<feature type="region of interest" description="Disordered" evidence="2">
    <location>
        <begin position="258"/>
        <end position="278"/>
    </location>
</feature>
<dbReference type="SUPFAM" id="SSF69318">
    <property type="entry name" value="Integrin alpha N-terminal domain"/>
    <property type="match status" value="2"/>
</dbReference>
<dbReference type="STRING" id="78410.A0A0P7BX82"/>
<dbReference type="InterPro" id="IPR028994">
    <property type="entry name" value="Integrin_alpha_N"/>
</dbReference>
<dbReference type="GO" id="GO:0004622">
    <property type="term" value="F:phosphatidylcholine lysophospholipase activity"/>
    <property type="evidence" value="ECO:0007669"/>
    <property type="project" value="TreeGrafter"/>
</dbReference>
<dbReference type="CDD" id="cd01833">
    <property type="entry name" value="XynB_like"/>
    <property type="match status" value="1"/>
</dbReference>
<dbReference type="InterPro" id="IPR051532">
    <property type="entry name" value="Ester_Hydrolysis_Enzymes"/>
</dbReference>
<evidence type="ECO:0000259" key="3">
    <source>
        <dbReference type="Pfam" id="PF13472"/>
    </source>
</evidence>
<organism evidence="4 5">
    <name type="scientific">Neonectria ditissima</name>
    <dbReference type="NCBI Taxonomy" id="78410"/>
    <lineage>
        <taxon>Eukaryota</taxon>
        <taxon>Fungi</taxon>
        <taxon>Dikarya</taxon>
        <taxon>Ascomycota</taxon>
        <taxon>Pezizomycotina</taxon>
        <taxon>Sordariomycetes</taxon>
        <taxon>Hypocreomycetidae</taxon>
        <taxon>Hypocreales</taxon>
        <taxon>Nectriaceae</taxon>
        <taxon>Neonectria</taxon>
    </lineage>
</organism>
<proteinExistence type="predicted"/>
<dbReference type="PANTHER" id="PTHR30383:SF5">
    <property type="entry name" value="SGNH HYDROLASE-TYPE ESTERASE DOMAIN-CONTAINING PROTEIN"/>
    <property type="match status" value="1"/>
</dbReference>
<feature type="region of interest" description="Disordered" evidence="2">
    <location>
        <begin position="844"/>
        <end position="872"/>
    </location>
</feature>
<dbReference type="InterPro" id="IPR013830">
    <property type="entry name" value="SGNH_hydro"/>
</dbReference>
<dbReference type="Pfam" id="PF13517">
    <property type="entry name" value="FG-GAP_3"/>
    <property type="match status" value="2"/>
</dbReference>
<reference evidence="4 5" key="1">
    <citation type="submission" date="2015-09" db="EMBL/GenBank/DDBJ databases">
        <title>Draft genome of a European isolate of the apple canker pathogen Neonectria ditissima.</title>
        <authorList>
            <person name="Gomez-Cortecero A."/>
            <person name="Harrison R.J."/>
            <person name="Armitage A.D."/>
        </authorList>
    </citation>
    <scope>NUCLEOTIDE SEQUENCE [LARGE SCALE GENOMIC DNA]</scope>
    <source>
        <strain evidence="4 5">R09/05</strain>
    </source>
</reference>
<feature type="compositionally biased region" description="Polar residues" evidence="2">
    <location>
        <begin position="266"/>
        <end position="277"/>
    </location>
</feature>
<evidence type="ECO:0000313" key="4">
    <source>
        <dbReference type="EMBL" id="KPM45273.1"/>
    </source>
</evidence>
<dbReference type="InterPro" id="IPR036514">
    <property type="entry name" value="SGNH_hydro_sf"/>
</dbReference>
<comment type="caution">
    <text evidence="4">The sequence shown here is derived from an EMBL/GenBank/DDBJ whole genome shotgun (WGS) entry which is preliminary data.</text>
</comment>
<dbReference type="OrthoDB" id="1046782at2759"/>
<feature type="domain" description="SGNH hydrolase-type esterase" evidence="3">
    <location>
        <begin position="65"/>
        <end position="239"/>
    </location>
</feature>
<gene>
    <name evidence="4" type="ORF">AK830_g1305</name>
</gene>
<dbReference type="EMBL" id="LKCW01000009">
    <property type="protein sequence ID" value="KPM45273.1"/>
    <property type="molecule type" value="Genomic_DNA"/>
</dbReference>
<protein>
    <recommendedName>
        <fullName evidence="3">SGNH hydrolase-type esterase domain-containing protein</fullName>
    </recommendedName>
</protein>
<dbReference type="Pfam" id="PF13472">
    <property type="entry name" value="Lipase_GDSL_2"/>
    <property type="match status" value="1"/>
</dbReference>
<name>A0A0P7BX82_9HYPO</name>
<sequence>MALNLPSSMSWRWNGWSSLTYFVLIVSFAFAPVANAAAYPHSRHHLGNHKRAQIGGGVDLRVLPIGDSITWGAQSSDDNGYRKTLYNLLVAQGNSVEFVGTVTSGDSPSPHHEGHRGFIIDEINDASDVGIYAAPNLVLLHAGTNDMNRDVDVSSAPTRMKKLMDKIFKFSPDAVICLCQIIPSTTASTQARIDVYNEKLLQVKSDYLDQGKKVTVVSMNEALSRSDLKDNLHPNDGGYVKMANAYYAAIESVDDWITKPGKKQTPPDSTSSSSNCKATPAWKNVGSIANGAKVAHSDGPFVPGFAKRGMVAEGACPRAQVHFMDIDGDGLKDYVCVDPKTGAVKADRNIPDKDGKTSGNWEKLGTVASGKTGRAGTGVMFADLNGDGRDDYVWVDPDNGDVYGWINRLKNAAGVWQWESLGKIAGGIGATNKTLSMVDIDGDGRDDLCIIDRYTGEVTAWLNTGAASTPDYYKLGVIATGSSTTKNDMVFLGDFTGEGRADYMFVGATGKVNGFVNRLDDSNLIPAWSQMYTVAAGPDGAKQDQVRFADMTGDGKVDYMLVDEKTGNVTLWENVGSGGKYQAGEGVFLCDLDGDGTMDYFWVDEVGKGWGYLNTGKGKNEWQPLGQTAAGGYDREKLRMGVLTKTGRADYIQVDPDTGRADWWQNLGPDSNYNWASRGQLAAGPKNTIESQFEWKFNGKNVRFADLDGDKLDDYLYVNDQGAVVYWKNLGTNPITWGLPHLVADGVGVGSRQVQFADTNGDGLLDYNVVGSVTGMTRSWHNLGFRDDGSIRWNTPVSFADGTGYPGYSIRLAEMTGDKRADYVAVSPETGKLFLWINGCWPSDDDGSSGDDPTDDTGDDDDDDDEDDTDGLDDEYEFCEEEYDSLDDIPDGIKGRCGPIYVLQALHKNLTDSISLYNDIIKDGYDKKFKTYSQSVVLGAPEIIRDFYMQHGNDYFSCLVTESQMCCGECDRQWGITDAKCRYCEGDLCNPMRTTHKNISEPCPPDYSKRASDKKDYNGETIYWTLKDSKEGQFYEDLEDETGIPKEDVKIGFINHISYTGNCQKYPECYNSGWEFGVPKVTSGYEEDDVADPKDVISKYLSKAESIQKDLPGLWGSFLLGLNSDFAAEDLVDAVSVPILMISQAVQSMENVVDVAKEIWKEKKKAEIEAFLLGFLFLIPIGGEVIEAIAGFATIGRIVALIGDASVLASDLYVVAKDPSAAPFVIFANILGAGALVDGTKVVKAAKARRGMTKDDVGKLGDSMSTVLTKIDKVVAKTCSI</sequence>
<evidence type="ECO:0000256" key="1">
    <source>
        <dbReference type="ARBA" id="ARBA00022729"/>
    </source>
</evidence>
<evidence type="ECO:0000313" key="5">
    <source>
        <dbReference type="Proteomes" id="UP000050424"/>
    </source>
</evidence>
<accession>A0A0P7BX82</accession>